<reference evidence="1 2" key="1">
    <citation type="submission" date="2015-11" db="EMBL/GenBank/DDBJ databases">
        <title>Genomic Taxonomy of the Vibrionaceae.</title>
        <authorList>
            <person name="Gomez-Gil B."/>
            <person name="Enciso-Ibarra J."/>
        </authorList>
    </citation>
    <scope>NUCLEOTIDE SEQUENCE [LARGE SCALE GENOMIC DNA]</scope>
    <source>
        <strain evidence="1 2">CAIM 912</strain>
    </source>
</reference>
<dbReference type="STRING" id="294935.ATN88_24975"/>
<dbReference type="AlphaFoldDB" id="A0A135I9T7"/>
<sequence>MRDKIYYAIGLYEEMAFDIFPTHLSPIVVEKSELGYRRWQYKIKCPYEIVFISPIGGYKSTIEELFPYPSYSFIKPKLIDKSCQIIAFSKDDIYIGSNKVEMIFSILKSAVINFSNAGYIKRCGVTLVNVFQ</sequence>
<dbReference type="OrthoDB" id="7066427at2"/>
<dbReference type="Proteomes" id="UP000070529">
    <property type="component" value="Unassembled WGS sequence"/>
</dbReference>
<dbReference type="RefSeq" id="WP_067414318.1">
    <property type="nucleotide sequence ID" value="NZ_LNTY01000028.1"/>
</dbReference>
<dbReference type="EMBL" id="LNTY01000028">
    <property type="protein sequence ID" value="KXF82215.1"/>
    <property type="molecule type" value="Genomic_DNA"/>
</dbReference>
<name>A0A135I9T7_9GAMM</name>
<keyword evidence="2" id="KW-1185">Reference proteome</keyword>
<evidence type="ECO:0000313" key="2">
    <source>
        <dbReference type="Proteomes" id="UP000070529"/>
    </source>
</evidence>
<evidence type="ECO:0000313" key="1">
    <source>
        <dbReference type="EMBL" id="KXF82215.1"/>
    </source>
</evidence>
<organism evidence="1 2">
    <name type="scientific">Enterovibrio coralii</name>
    <dbReference type="NCBI Taxonomy" id="294935"/>
    <lineage>
        <taxon>Bacteria</taxon>
        <taxon>Pseudomonadati</taxon>
        <taxon>Pseudomonadota</taxon>
        <taxon>Gammaproteobacteria</taxon>
        <taxon>Vibrionales</taxon>
        <taxon>Vibrionaceae</taxon>
        <taxon>Enterovibrio</taxon>
    </lineage>
</organism>
<accession>A0A135I9T7</accession>
<gene>
    <name evidence="1" type="ORF">ATN88_24975</name>
</gene>
<protein>
    <submittedName>
        <fullName evidence="1">Uncharacterized protein</fullName>
    </submittedName>
</protein>
<comment type="caution">
    <text evidence="1">The sequence shown here is derived from an EMBL/GenBank/DDBJ whole genome shotgun (WGS) entry which is preliminary data.</text>
</comment>
<proteinExistence type="predicted"/>